<dbReference type="InterPro" id="IPR018965">
    <property type="entry name" value="Ub-activating_enz_E1_C"/>
</dbReference>
<dbReference type="GO" id="GO:0005524">
    <property type="term" value="F:ATP binding"/>
    <property type="evidence" value="ECO:0007669"/>
    <property type="project" value="UniProtKB-KW"/>
</dbReference>
<comment type="catalytic activity">
    <reaction evidence="1">
        <text>ATP + ubiquitin + [E1 ubiquitin-activating enzyme]-L-cysteine = AMP + diphosphate + S-ubiquitinyl-[E1 ubiquitin-activating enzyme]-L-cysteine.</text>
        <dbReference type="EC" id="6.2.1.45"/>
    </reaction>
</comment>
<dbReference type="Gene3D" id="3.40.50.12550">
    <property type="entry name" value="Ubiquitin-activating enzyme E1, inactive adenylation domain, subdomain 2"/>
    <property type="match status" value="1"/>
</dbReference>
<dbReference type="InterPro" id="IPR032418">
    <property type="entry name" value="E1_FCCH"/>
</dbReference>
<dbReference type="Pfam" id="PF10585">
    <property type="entry name" value="UBA_E1_SCCH"/>
    <property type="match status" value="1"/>
</dbReference>
<dbReference type="InterPro" id="IPR018075">
    <property type="entry name" value="UBQ-activ_enz_E1"/>
</dbReference>
<evidence type="ECO:0000256" key="7">
    <source>
        <dbReference type="ARBA" id="ARBA00022741"/>
    </source>
</evidence>
<proteinExistence type="inferred from homology"/>
<reference evidence="14" key="1">
    <citation type="submission" date="2022-07" db="EMBL/GenBank/DDBJ databases">
        <title>Phylogenomic reconstructions and comparative analyses of Kickxellomycotina fungi.</title>
        <authorList>
            <person name="Reynolds N.K."/>
            <person name="Stajich J.E."/>
            <person name="Barry K."/>
            <person name="Grigoriev I.V."/>
            <person name="Crous P."/>
            <person name="Smith M.E."/>
        </authorList>
    </citation>
    <scope>NUCLEOTIDE SEQUENCE</scope>
    <source>
        <strain evidence="14">NRRL 3115</strain>
    </source>
</reference>
<dbReference type="GO" id="GO:0004839">
    <property type="term" value="F:ubiquitin activating enzyme activity"/>
    <property type="evidence" value="ECO:0007669"/>
    <property type="project" value="UniProtKB-EC"/>
</dbReference>
<evidence type="ECO:0000256" key="12">
    <source>
        <dbReference type="RuleBase" id="RU000519"/>
    </source>
</evidence>
<evidence type="ECO:0000256" key="1">
    <source>
        <dbReference type="ARBA" id="ARBA00000488"/>
    </source>
</evidence>
<dbReference type="InterPro" id="IPR019572">
    <property type="entry name" value="UBA_E1_SCCH"/>
</dbReference>
<dbReference type="InterPro" id="IPR000011">
    <property type="entry name" value="UBQ/SUMO-activ_enz_E1-like"/>
</dbReference>
<dbReference type="AlphaFoldDB" id="A0A9W8GA17"/>
<name>A0A9W8GA17_9FUNG</name>
<gene>
    <name evidence="14" type="primary">UBA1</name>
    <name evidence="14" type="ORF">GGI25_002663</name>
</gene>
<protein>
    <recommendedName>
        <fullName evidence="10">Ubiquitin-activating enzyme E1 1</fullName>
        <ecNumber evidence="5">6.2.1.45</ecNumber>
    </recommendedName>
</protein>
<dbReference type="SMART" id="SM00985">
    <property type="entry name" value="UBA_e1_C"/>
    <property type="match status" value="1"/>
</dbReference>
<dbReference type="Pfam" id="PF16190">
    <property type="entry name" value="E1_FCCH"/>
    <property type="match status" value="1"/>
</dbReference>
<dbReference type="Gene3D" id="1.10.10.2660">
    <property type="entry name" value="Ubiquitin-activating enzyme E1, SCCH domain"/>
    <property type="match status" value="1"/>
</dbReference>
<dbReference type="Gene3D" id="2.40.30.180">
    <property type="entry name" value="Ubiquitin-activating enzyme E1, FCCH domain"/>
    <property type="match status" value="1"/>
</dbReference>
<dbReference type="InterPro" id="IPR032420">
    <property type="entry name" value="E1_4HB"/>
</dbReference>
<dbReference type="NCBIfam" id="TIGR01408">
    <property type="entry name" value="Ube1"/>
    <property type="match status" value="1"/>
</dbReference>
<dbReference type="OrthoDB" id="10252231at2759"/>
<dbReference type="EMBL" id="JANBTW010000025">
    <property type="protein sequence ID" value="KAJ2678020.1"/>
    <property type="molecule type" value="Genomic_DNA"/>
</dbReference>
<comment type="pathway">
    <text evidence="2">Protein modification; protein ubiquitination.</text>
</comment>
<dbReference type="InterPro" id="IPR042302">
    <property type="entry name" value="E1_FCCH_sf"/>
</dbReference>
<evidence type="ECO:0000313" key="14">
    <source>
        <dbReference type="EMBL" id="KAJ2678020.1"/>
    </source>
</evidence>
<dbReference type="Proteomes" id="UP001151518">
    <property type="component" value="Unassembled WGS sequence"/>
</dbReference>
<dbReference type="GO" id="GO:0006974">
    <property type="term" value="P:DNA damage response"/>
    <property type="evidence" value="ECO:0007669"/>
    <property type="project" value="TreeGrafter"/>
</dbReference>
<keyword evidence="6 12" id="KW-0436">Ligase</keyword>
<dbReference type="GO" id="GO:0006511">
    <property type="term" value="P:ubiquitin-dependent protein catabolic process"/>
    <property type="evidence" value="ECO:0007669"/>
    <property type="project" value="TreeGrafter"/>
</dbReference>
<keyword evidence="8 12" id="KW-0833">Ubl conjugation pathway</keyword>
<dbReference type="FunFam" id="3.10.290.60:FF:000001">
    <property type="entry name" value="Ubiquitin-activating enzyme E1 2"/>
    <property type="match status" value="1"/>
</dbReference>
<dbReference type="InterPro" id="IPR033127">
    <property type="entry name" value="UBQ-activ_enz_E1_Cys_AS"/>
</dbReference>
<dbReference type="InterPro" id="IPR042063">
    <property type="entry name" value="Ubi_acti_E1_SCCH"/>
</dbReference>
<evidence type="ECO:0000256" key="5">
    <source>
        <dbReference type="ARBA" id="ARBA00012990"/>
    </source>
</evidence>
<dbReference type="FunFam" id="2.40.30.180:FF:000001">
    <property type="entry name" value="ubiquitin-like modifier-activating enzyme 1"/>
    <property type="match status" value="1"/>
</dbReference>
<dbReference type="Pfam" id="PF00899">
    <property type="entry name" value="ThiF"/>
    <property type="match status" value="1"/>
</dbReference>
<evidence type="ECO:0000256" key="9">
    <source>
        <dbReference type="ARBA" id="ARBA00022840"/>
    </source>
</evidence>
<dbReference type="PANTHER" id="PTHR10953">
    <property type="entry name" value="UBIQUITIN-ACTIVATING ENZYME E1"/>
    <property type="match status" value="1"/>
</dbReference>
<evidence type="ECO:0000313" key="15">
    <source>
        <dbReference type="Proteomes" id="UP001151518"/>
    </source>
</evidence>
<dbReference type="Pfam" id="PF16191">
    <property type="entry name" value="E1_4HB"/>
    <property type="match status" value="1"/>
</dbReference>
<keyword evidence="9 12" id="KW-0067">ATP-binding</keyword>
<dbReference type="PRINTS" id="PR01849">
    <property type="entry name" value="UBIQUITINACT"/>
</dbReference>
<evidence type="ECO:0000256" key="10">
    <source>
        <dbReference type="ARBA" id="ARBA00073786"/>
    </source>
</evidence>
<dbReference type="EC" id="6.2.1.45" evidence="5"/>
<dbReference type="SUPFAM" id="SSF69572">
    <property type="entry name" value="Activating enzymes of the ubiquitin-like proteins"/>
    <property type="match status" value="2"/>
</dbReference>
<evidence type="ECO:0000256" key="11">
    <source>
        <dbReference type="PROSITE-ProRule" id="PRU10132"/>
    </source>
</evidence>
<dbReference type="CDD" id="cd01490">
    <property type="entry name" value="Ube1_repeat2"/>
    <property type="match status" value="1"/>
</dbReference>
<comment type="caution">
    <text evidence="14">The sequence shown here is derived from an EMBL/GenBank/DDBJ whole genome shotgun (WGS) entry which is preliminary data.</text>
</comment>
<comment type="subunit">
    <text evidence="4">Monomer.</text>
</comment>
<dbReference type="GO" id="GO:0005737">
    <property type="term" value="C:cytoplasm"/>
    <property type="evidence" value="ECO:0007669"/>
    <property type="project" value="TreeGrafter"/>
</dbReference>
<feature type="active site" description="Glycyl thioester intermediate" evidence="11">
    <location>
        <position position="607"/>
    </location>
</feature>
<sequence length="1036" mass="115239">MLFLLNSKHICILLICFPCLLIINLQQKHVVLFTRYVLGIEAMKKMSASNVLIVGLKGLGCEIAKNVILAGVKSVTLHDPEKVQIADLSSQFYLTESDIGKPRAEVSAPRLAELNQYVPVSVLDKELTADSIAGFKCVVATDIPLERKLELSEFAHKNGIYFISTETRGLFGYTFNDFGESFIVEDTNGEAPLSGIIASIEQSAEGVVTCLDESRHGLEDGQYVTFSEVQGMTELNGCEPRKVTVLGPYTFSIGNTTSLSPYARGGLFQQVKMPEKLSFPSFKEALENPEYLYSDFAKFDRPAQLHVGFQALHEFSTTHGGKLPRPGNDEDAAEVIRLTHQINDKWSQKTELDDELIKKLSYQAAGDLPPMVAVFGGLVAQEVLKACTGKFSPIKNFMYFDALECLPIGFKPTEEDLTPTGSRYDGQIAVFGRKFQEKIANYREFLVGSGAIGCEMLKNWAMMGLATGPNGVIHITDMDTIEKSNLNRQFLFRPNDVGSLKSVTAAAAVGKMNPDINDKIVTRQDRVGVETENIYNDEFFGNLDCVTNALDNVETRKYMDQRCVFYRKPLLESGTLGTKGNTQVVVPFLTESYSDSQDPPEKSIPMCTLKNFPNAIEHTIQWSRDLFAGLFVQPAESVNAYLTSPDYVETSLGQGSEFSKMETLTSIRNYLVSDRPLSFDDCIVWARKRFEELYNNNIQQLLYNFPKDSVTSSGQPFWSPPKRAPDAVAFDASNSLHVDFILAAANLHAFNYGLKGSRDRELVKKVAGAVDTPKFTPKSGVKIQANENDADNAATDADVDTDELSTLVASLPDPASFAGLRLVPADFEKDDDSNFHIDFITAASNLRASNYDITLADRFRTKQIAGKIIPAIATTTSLVAGLVCLELYKLIGSENGDEKRKVDDYKNGFVNLALPFFGFSEPIEPLKRKYNDIEYSSWDAFMFDHDITLQELIDYFKNEHKLDVEMVSSNVIMLYAPLMNRKKAESRKPLKVSEVIKSVTNKEIPEHVKWAVLTLSCCDEEGEDVDVPEVRVNIRN</sequence>
<keyword evidence="7 12" id="KW-0547">Nucleotide-binding</keyword>
<dbReference type="InterPro" id="IPR042449">
    <property type="entry name" value="Ub-E1_IAD_1"/>
</dbReference>
<dbReference type="InterPro" id="IPR000594">
    <property type="entry name" value="ThiF_NAD_FAD-bd"/>
</dbReference>
<dbReference type="InterPro" id="IPR045886">
    <property type="entry name" value="ThiF/MoeB/HesA"/>
</dbReference>
<accession>A0A9W8GA17</accession>
<dbReference type="Pfam" id="PF09358">
    <property type="entry name" value="E1_UFD"/>
    <property type="match status" value="1"/>
</dbReference>
<dbReference type="FunFam" id="3.40.50.12550:FF:000001">
    <property type="entry name" value="Ubiquitin-activating enzyme E1 1"/>
    <property type="match status" value="1"/>
</dbReference>
<evidence type="ECO:0000256" key="3">
    <source>
        <dbReference type="ARBA" id="ARBA00005673"/>
    </source>
</evidence>
<evidence type="ECO:0000259" key="13">
    <source>
        <dbReference type="SMART" id="SM00985"/>
    </source>
</evidence>
<evidence type="ECO:0000256" key="8">
    <source>
        <dbReference type="ARBA" id="ARBA00022786"/>
    </source>
</evidence>
<organism evidence="14 15">
    <name type="scientific">Coemansia spiralis</name>
    <dbReference type="NCBI Taxonomy" id="417178"/>
    <lineage>
        <taxon>Eukaryota</taxon>
        <taxon>Fungi</taxon>
        <taxon>Fungi incertae sedis</taxon>
        <taxon>Zoopagomycota</taxon>
        <taxon>Kickxellomycotina</taxon>
        <taxon>Kickxellomycetes</taxon>
        <taxon>Kickxellales</taxon>
        <taxon>Kickxellaceae</taxon>
        <taxon>Coemansia</taxon>
    </lineage>
</organism>
<dbReference type="PROSITE" id="PS00865">
    <property type="entry name" value="UBIQUITIN_ACTIVAT_2"/>
    <property type="match status" value="1"/>
</dbReference>
<dbReference type="FunFam" id="3.50.50.80:FF:000001">
    <property type="entry name" value="ubiquitin-like modifier-activating enzyme 1"/>
    <property type="match status" value="1"/>
</dbReference>
<feature type="domain" description="Ubiquitin-activating enzyme E1 C-terminal" evidence="13">
    <location>
        <begin position="905"/>
        <end position="1030"/>
    </location>
</feature>
<dbReference type="FunFam" id="1.10.10.2660:FF:000001">
    <property type="entry name" value="Ubiquitin-activating enzyme E1 1"/>
    <property type="match status" value="1"/>
</dbReference>
<dbReference type="CDD" id="cd01491">
    <property type="entry name" value="Ube1_repeat1"/>
    <property type="match status" value="1"/>
</dbReference>
<dbReference type="GO" id="GO:0005634">
    <property type="term" value="C:nucleus"/>
    <property type="evidence" value="ECO:0007669"/>
    <property type="project" value="TreeGrafter"/>
</dbReference>
<evidence type="ECO:0000256" key="6">
    <source>
        <dbReference type="ARBA" id="ARBA00022598"/>
    </source>
</evidence>
<evidence type="ECO:0000256" key="2">
    <source>
        <dbReference type="ARBA" id="ARBA00004906"/>
    </source>
</evidence>
<dbReference type="PANTHER" id="PTHR10953:SF4">
    <property type="entry name" value="UBIQUITIN-ACTIVATING ENZYME E1 C-TERMINAL DOMAIN-CONTAINING PROTEIN"/>
    <property type="match status" value="1"/>
</dbReference>
<dbReference type="Gene3D" id="3.50.50.80">
    <property type="entry name" value="Ubiquitin-activating enzyme E1, inactive adenylation domain, subdomain 1"/>
    <property type="match status" value="1"/>
</dbReference>
<dbReference type="InterPro" id="IPR035985">
    <property type="entry name" value="Ubiquitin-activating_enz"/>
</dbReference>
<comment type="similarity">
    <text evidence="3 12">Belongs to the ubiquitin-activating E1 family.</text>
</comment>
<dbReference type="FunFam" id="3.40.50.720:FF:000015">
    <property type="entry name" value="Ubiquitin-activating enzyme E1 1"/>
    <property type="match status" value="1"/>
</dbReference>
<dbReference type="Gene3D" id="3.10.290.60">
    <property type="entry name" value="Ubiquitin-activating enzyme E1, UFD domain"/>
    <property type="match status" value="1"/>
</dbReference>
<dbReference type="InterPro" id="IPR038252">
    <property type="entry name" value="UBA_E1_C_sf"/>
</dbReference>
<dbReference type="Gene3D" id="3.40.50.720">
    <property type="entry name" value="NAD(P)-binding Rossmann-like Domain"/>
    <property type="match status" value="1"/>
</dbReference>
<evidence type="ECO:0000256" key="4">
    <source>
        <dbReference type="ARBA" id="ARBA00011245"/>
    </source>
</evidence>